<gene>
    <name evidence="3" type="ORF">S12H4_10082</name>
</gene>
<name>X1R1V2_9ZZZZ</name>
<proteinExistence type="predicted"/>
<dbReference type="AlphaFoldDB" id="X1R1V2"/>
<protein>
    <recommendedName>
        <fullName evidence="2">DUF2157 domain-containing protein</fullName>
    </recommendedName>
</protein>
<keyword evidence="1" id="KW-1133">Transmembrane helix</keyword>
<dbReference type="Pfam" id="PF09925">
    <property type="entry name" value="DUF2157"/>
    <property type="match status" value="1"/>
</dbReference>
<feature type="transmembrane region" description="Helical" evidence="1">
    <location>
        <begin position="224"/>
        <end position="243"/>
    </location>
</feature>
<feature type="transmembrane region" description="Helical" evidence="1">
    <location>
        <begin position="169"/>
        <end position="189"/>
    </location>
</feature>
<feature type="transmembrane region" description="Helical" evidence="1">
    <location>
        <begin position="249"/>
        <end position="266"/>
    </location>
</feature>
<keyword evidence="1" id="KW-0472">Membrane</keyword>
<feature type="transmembrane region" description="Helical" evidence="1">
    <location>
        <begin position="79"/>
        <end position="99"/>
    </location>
</feature>
<reference evidence="3" key="1">
    <citation type="journal article" date="2014" name="Front. Microbiol.">
        <title>High frequency of phylogenetically diverse reductive dehalogenase-homologous genes in deep subseafloor sedimentary metagenomes.</title>
        <authorList>
            <person name="Kawai M."/>
            <person name="Futagami T."/>
            <person name="Toyoda A."/>
            <person name="Takaki Y."/>
            <person name="Nishi S."/>
            <person name="Hori S."/>
            <person name="Arai W."/>
            <person name="Tsubouchi T."/>
            <person name="Morono Y."/>
            <person name="Uchiyama I."/>
            <person name="Ito T."/>
            <person name="Fujiyama A."/>
            <person name="Inagaki F."/>
            <person name="Takami H."/>
        </authorList>
    </citation>
    <scope>NUCLEOTIDE SEQUENCE</scope>
    <source>
        <strain evidence="3">Expedition CK06-06</strain>
    </source>
</reference>
<dbReference type="EMBL" id="BARW01004234">
    <property type="protein sequence ID" value="GAI61046.1"/>
    <property type="molecule type" value="Genomic_DNA"/>
</dbReference>
<keyword evidence="1" id="KW-0812">Transmembrane</keyword>
<feature type="transmembrane region" description="Helical" evidence="1">
    <location>
        <begin position="146"/>
        <end position="164"/>
    </location>
</feature>
<feature type="transmembrane region" description="Helical" evidence="1">
    <location>
        <begin position="111"/>
        <end position="134"/>
    </location>
</feature>
<evidence type="ECO:0000313" key="3">
    <source>
        <dbReference type="EMBL" id="GAI61046.1"/>
    </source>
</evidence>
<evidence type="ECO:0000259" key="2">
    <source>
        <dbReference type="Pfam" id="PF09925"/>
    </source>
</evidence>
<feature type="non-terminal residue" evidence="3">
    <location>
        <position position="267"/>
    </location>
</feature>
<feature type="transmembrane region" description="Helical" evidence="1">
    <location>
        <begin position="52"/>
        <end position="73"/>
    </location>
</feature>
<sequence length="267" mass="29560">MPKKTFAIEDLRRWQQRGLLSDEQLRFILAEEGLEAEPQAKERKVGLNLVTVAYYFGGLLAFFSFTFFVGMNWGDLTDWARLSVTLGAILVIGALGVWLRFMRGYSVAGGLLLFVATAVLPLFIFTVVKLLGVWPDGASFYQLRFVLLYLCLGSLAGSLAMLILSRFSLISLIVAAFVHLTVLDIAQIIKGAGDSVMELTAGTCGGFILLGIVLTLWGRKPHAFWLKLYGLVGLQIAFTTLFFDSDSVFFGLLFLFVYLIMIGLSLR</sequence>
<comment type="caution">
    <text evidence="3">The sequence shown here is derived from an EMBL/GenBank/DDBJ whole genome shotgun (WGS) entry which is preliminary data.</text>
</comment>
<feature type="transmembrane region" description="Helical" evidence="1">
    <location>
        <begin position="195"/>
        <end position="217"/>
    </location>
</feature>
<accession>X1R1V2</accession>
<organism evidence="3">
    <name type="scientific">marine sediment metagenome</name>
    <dbReference type="NCBI Taxonomy" id="412755"/>
    <lineage>
        <taxon>unclassified sequences</taxon>
        <taxon>metagenomes</taxon>
        <taxon>ecological metagenomes</taxon>
    </lineage>
</organism>
<dbReference type="InterPro" id="IPR018677">
    <property type="entry name" value="DUF2157"/>
</dbReference>
<evidence type="ECO:0000256" key="1">
    <source>
        <dbReference type="SAM" id="Phobius"/>
    </source>
</evidence>
<feature type="domain" description="DUF2157" evidence="2">
    <location>
        <begin position="13"/>
        <end position="128"/>
    </location>
</feature>